<dbReference type="EMBL" id="LAZR01006296">
    <property type="protein sequence ID" value="KKM93215.1"/>
    <property type="molecule type" value="Genomic_DNA"/>
</dbReference>
<organism evidence="2">
    <name type="scientific">marine sediment metagenome</name>
    <dbReference type="NCBI Taxonomy" id="412755"/>
    <lineage>
        <taxon>unclassified sequences</taxon>
        <taxon>metagenomes</taxon>
        <taxon>ecological metagenomes</taxon>
    </lineage>
</organism>
<evidence type="ECO:0000256" key="1">
    <source>
        <dbReference type="SAM" id="Coils"/>
    </source>
</evidence>
<name>A0A0F9NWG5_9ZZZZ</name>
<sequence length="1606" mass="179919">SETNLNREGLALEKSIAEQVNKSFQDTPFIGLTKKSDASKAELATALSALRTNDNVLLGTVALEHLPPTRIDLLDMLKTRDGMAAKMRVKLEKLQKEFDKNLDEVNIDEINIDKSNKLLKQMDDARKELDELQGLEFYVIERGGEVVDARGRKPLFHDNPGKIEVQRATTIEPRIFKIKAPPDPVSELRAQVIGVTEDLQILLPASKTIKVSGINVTRILEPKELHAPENFKILLRDIAEDWHLFERGGKAKKNRGQEILQNLPSDIQMALRDWVNSAERSAIREWFAEGDPRAVQLFEAFAPLRERLANIADADGTIPLLRGETKRSFKDPRNDVVSMTSDPGVAENFGEGKNIIVRRVPVDDIIAVVGGLGKEFEYIVKGNTKRNIGEIITRTSFESLTLYQRSAAYFGLQRAIDSYTPGKFKINIASGDHHTRLDAVLELHDKHGASIFQDIKLPSGLQNVDDLEFASLSSKFDEYVRLRTVQDQARAGSIKIPEERIMTSEDIRKMLNLPGTANGDIHPLMSVFEAFYQQGDKLLRDAVGTFDNLRRAVQEDAFTLAQTQTAERILFQFRGNMLRIDLNKKPFVVLKRPLANEQVSRDFLVEAVTRERARVLVEMSQAANVGADLVQIVSDTLAGLPDLVRVAKNVDSLIEGSQRGRGAIITQVFAFGENPTLQAMHNAQLLTDKAFRKASGEIFKQHIPTFNKLKNPNNRADLVSLNLYVHARRQAWDIGDVIPMEGSDNLFAFPLAKTRANQARFKKMFGREMPDGAIMPSQTKIAKRPGRLSEGITAGDFFEYKPLGMTELALTGARAVDDLDQTLLRNINFIRKLMGRGELRAKPWHVPPRNFGRQTVAYVMTPSGELQSVVPGRNLGDARRKAEQIARETGGTSFIIDQKDIARHFQIQDEAFERMMDFTDPLRQTGKAKGTQVGAVVDVGESALNDMINSIERNFESVLRRSRAVFFEPEINYARKRFEAAGAQSAAKGQSVWQQYLASIFGNPTLNPNDMIGTSYFAIESLYDDVLNVLFDKHMAFFSPGNVEKVRASRRQNKTYVALEKQLGEHNPFRDSVDFANRTHNVQIPGSMKKHMARLNAFTSLLTLRLFEVGHSILTLSSLGATMPGVVAGMKRIVGETEEQFSARIGAFGQVIDKDVAMWSPTKAIVSGTHFMFTEEGHKVWKRASEAGFMDQQVAEIFRTITAPSEGYWEGIIRRSTNMVSVLSDQSERLARGISFMTGYNYAKKALGLADEKVLFAFANDFANKVIGDYSPNNRPRIFQGAAGMPLGLFMTFMWNYYQRIFGYIENGQTRALVTQFATQAAVFGGETIPGFNQYNDFFFTNWDGTANPVDAMNNRFGPEFSEWFLNGVLSNLPKMAGFEDGIGLSTRGDVNFRNIPTMFTFQDTPVFAMFKDFTNATKASFGRLRTQGKLTVDDLAEIAQSYSTNRALRNIGTLYTGYATDRRGQVIAESPSFGDIIRGEVENEVGLMARLAGLRTLDEKRRVEASFKNRTTDISRRYRLGNLRSVVRTQLRAGKFGKDELNDAITYYVKFGGSPNYFPRWLAQQFLTSKVDKSALELMKIINNPQKSDQALRLLSVLGTSVGTQ</sequence>
<evidence type="ECO:0000313" key="2">
    <source>
        <dbReference type="EMBL" id="KKM93215.1"/>
    </source>
</evidence>
<proteinExistence type="predicted"/>
<gene>
    <name evidence="2" type="ORF">LCGC14_1210590</name>
</gene>
<protein>
    <recommendedName>
        <fullName evidence="3">Large polyvalent protein associated domain-containing protein</fullName>
    </recommendedName>
</protein>
<keyword evidence="1" id="KW-0175">Coiled coil</keyword>
<feature type="coiled-coil region" evidence="1">
    <location>
        <begin position="84"/>
        <end position="135"/>
    </location>
</feature>
<feature type="non-terminal residue" evidence="2">
    <location>
        <position position="1"/>
    </location>
</feature>
<comment type="caution">
    <text evidence="2">The sequence shown here is derived from an EMBL/GenBank/DDBJ whole genome shotgun (WGS) entry which is preliminary data.</text>
</comment>
<reference evidence="2" key="1">
    <citation type="journal article" date="2015" name="Nature">
        <title>Complex archaea that bridge the gap between prokaryotes and eukaryotes.</title>
        <authorList>
            <person name="Spang A."/>
            <person name="Saw J.H."/>
            <person name="Jorgensen S.L."/>
            <person name="Zaremba-Niedzwiedzka K."/>
            <person name="Martijn J."/>
            <person name="Lind A.E."/>
            <person name="van Eijk R."/>
            <person name="Schleper C."/>
            <person name="Guy L."/>
            <person name="Ettema T.J."/>
        </authorList>
    </citation>
    <scope>NUCLEOTIDE SEQUENCE</scope>
</reference>
<evidence type="ECO:0008006" key="3">
    <source>
        <dbReference type="Google" id="ProtNLM"/>
    </source>
</evidence>
<accession>A0A0F9NWG5</accession>